<accession>A0A5N5IFS6</accession>
<feature type="compositionally biased region" description="Polar residues" evidence="5">
    <location>
        <begin position="189"/>
        <end position="199"/>
    </location>
</feature>
<evidence type="ECO:0000256" key="5">
    <source>
        <dbReference type="SAM" id="MobiDB-lite"/>
    </source>
</evidence>
<feature type="region of interest" description="Disordered" evidence="5">
    <location>
        <begin position="166"/>
        <end position="199"/>
    </location>
</feature>
<keyword evidence="2 6" id="KW-0812">Transmembrane</keyword>
<comment type="subcellular location">
    <subcellularLocation>
        <location evidence="1">Membrane</location>
        <topology evidence="1">Multi-pass membrane protein</topology>
    </subcellularLocation>
</comment>
<feature type="transmembrane region" description="Helical" evidence="6">
    <location>
        <begin position="12"/>
        <end position="34"/>
    </location>
</feature>
<dbReference type="GO" id="GO:0016020">
    <property type="term" value="C:membrane"/>
    <property type="evidence" value="ECO:0007669"/>
    <property type="project" value="UniProtKB-SubCell"/>
</dbReference>
<evidence type="ECO:0000256" key="6">
    <source>
        <dbReference type="SAM" id="Phobius"/>
    </source>
</evidence>
<dbReference type="EMBL" id="SMOL01000004">
    <property type="protein sequence ID" value="KAB2637381.1"/>
    <property type="molecule type" value="Genomic_DNA"/>
</dbReference>
<keyword evidence="4 6" id="KW-0472">Membrane</keyword>
<evidence type="ECO:0000256" key="1">
    <source>
        <dbReference type="ARBA" id="ARBA00004141"/>
    </source>
</evidence>
<feature type="transmembrane region" description="Helical" evidence="6">
    <location>
        <begin position="90"/>
        <end position="111"/>
    </location>
</feature>
<feature type="transmembrane region" description="Helical" evidence="6">
    <location>
        <begin position="54"/>
        <end position="78"/>
    </location>
</feature>
<reference evidence="8" key="2">
    <citation type="submission" date="2019-10" db="EMBL/GenBank/DDBJ databases">
        <title>A de novo genome assembly of a pear dwarfing rootstock.</title>
        <authorList>
            <person name="Wang F."/>
            <person name="Wang J."/>
            <person name="Li S."/>
            <person name="Zhang Y."/>
            <person name="Fang M."/>
            <person name="Ma L."/>
            <person name="Zhao Y."/>
            <person name="Jiang S."/>
        </authorList>
    </citation>
    <scope>NUCLEOTIDE SEQUENCE [LARGE SCALE GENOMIC DNA]</scope>
</reference>
<dbReference type="AlphaFoldDB" id="A0A5N5IFS6"/>
<proteinExistence type="predicted"/>
<sequence length="213" mass="23815">MAATIARICLQSLLKAMNSLLGMVGIAMILYGLWMLRVWLRDSDGSPFDHHSVVPPWFICTSIGAGFTVCIITCIGHVAAKFTHGCCLSFYMLIMFLLLLLEFAAAADILLNSDWEKDLPYDRTGKFSDFKDFVESKLDIFQWIGLFIVLAQGLSIVLATALRSAGPNQRSSYDSDEECPPERLPLINPNGQPAKNSNWNHTSNLFPSFRYIK</sequence>
<evidence type="ECO:0000256" key="4">
    <source>
        <dbReference type="ARBA" id="ARBA00023136"/>
    </source>
</evidence>
<organism evidence="7 8">
    <name type="scientific">Pyrus ussuriensis x Pyrus communis</name>
    <dbReference type="NCBI Taxonomy" id="2448454"/>
    <lineage>
        <taxon>Eukaryota</taxon>
        <taxon>Viridiplantae</taxon>
        <taxon>Streptophyta</taxon>
        <taxon>Embryophyta</taxon>
        <taxon>Tracheophyta</taxon>
        <taxon>Spermatophyta</taxon>
        <taxon>Magnoliopsida</taxon>
        <taxon>eudicotyledons</taxon>
        <taxon>Gunneridae</taxon>
        <taxon>Pentapetalae</taxon>
        <taxon>rosids</taxon>
        <taxon>fabids</taxon>
        <taxon>Rosales</taxon>
        <taxon>Rosaceae</taxon>
        <taxon>Amygdaloideae</taxon>
        <taxon>Maleae</taxon>
        <taxon>Pyrus</taxon>
    </lineage>
</organism>
<dbReference type="Pfam" id="PF00335">
    <property type="entry name" value="Tetraspanin"/>
    <property type="match status" value="1"/>
</dbReference>
<evidence type="ECO:0000256" key="2">
    <source>
        <dbReference type="ARBA" id="ARBA00022692"/>
    </source>
</evidence>
<dbReference type="OrthoDB" id="1712901at2759"/>
<evidence type="ECO:0000256" key="3">
    <source>
        <dbReference type="ARBA" id="ARBA00022989"/>
    </source>
</evidence>
<evidence type="ECO:0000313" key="7">
    <source>
        <dbReference type="EMBL" id="KAB2637381.1"/>
    </source>
</evidence>
<comment type="caution">
    <text evidence="7">The sequence shown here is derived from an EMBL/GenBank/DDBJ whole genome shotgun (WGS) entry which is preliminary data.</text>
</comment>
<dbReference type="InterPro" id="IPR018499">
    <property type="entry name" value="Tetraspanin/Peripherin"/>
</dbReference>
<gene>
    <name evidence="7" type="ORF">D8674_027915</name>
</gene>
<evidence type="ECO:0000313" key="8">
    <source>
        <dbReference type="Proteomes" id="UP000327157"/>
    </source>
</evidence>
<dbReference type="Proteomes" id="UP000327157">
    <property type="component" value="Chromosome 5"/>
</dbReference>
<protein>
    <submittedName>
        <fullName evidence="7">Tetraspanin-19-like</fullName>
    </submittedName>
</protein>
<name>A0A5N5IFS6_9ROSA</name>
<reference evidence="7 8" key="3">
    <citation type="submission" date="2019-11" db="EMBL/GenBank/DDBJ databases">
        <title>A de novo genome assembly of a pear dwarfing rootstock.</title>
        <authorList>
            <person name="Wang F."/>
            <person name="Wang J."/>
            <person name="Li S."/>
            <person name="Zhang Y."/>
            <person name="Fang M."/>
            <person name="Ma L."/>
            <person name="Zhao Y."/>
            <person name="Jiang S."/>
        </authorList>
    </citation>
    <scope>NUCLEOTIDE SEQUENCE [LARGE SCALE GENOMIC DNA]</scope>
    <source>
        <strain evidence="7">S2</strain>
        <tissue evidence="7">Leaf</tissue>
    </source>
</reference>
<feature type="transmembrane region" description="Helical" evidence="6">
    <location>
        <begin position="140"/>
        <end position="162"/>
    </location>
</feature>
<keyword evidence="8" id="KW-1185">Reference proteome</keyword>
<keyword evidence="3 6" id="KW-1133">Transmembrane helix</keyword>
<reference evidence="7 8" key="1">
    <citation type="submission" date="2019-09" db="EMBL/GenBank/DDBJ databases">
        <authorList>
            <person name="Ou C."/>
        </authorList>
    </citation>
    <scope>NUCLEOTIDE SEQUENCE [LARGE SCALE GENOMIC DNA]</scope>
    <source>
        <strain evidence="7">S2</strain>
        <tissue evidence="7">Leaf</tissue>
    </source>
</reference>